<evidence type="ECO:0000256" key="6">
    <source>
        <dbReference type="ARBA" id="ARBA00023139"/>
    </source>
</evidence>
<evidence type="ECO:0000259" key="9">
    <source>
        <dbReference type="Pfam" id="PF25198"/>
    </source>
</evidence>
<dbReference type="GO" id="GO:0016020">
    <property type="term" value="C:membrane"/>
    <property type="evidence" value="ECO:0007669"/>
    <property type="project" value="UniProtKB-SubCell"/>
</dbReference>
<gene>
    <name evidence="10" type="ORF">DQG23_03415</name>
</gene>
<dbReference type="InterPro" id="IPR008844">
    <property type="entry name" value="Spore_GerAC-like"/>
</dbReference>
<dbReference type="PANTHER" id="PTHR35789">
    <property type="entry name" value="SPORE GERMINATION PROTEIN B3"/>
    <property type="match status" value="1"/>
</dbReference>
<dbReference type="Proteomes" id="UP000250369">
    <property type="component" value="Unassembled WGS sequence"/>
</dbReference>
<organism evidence="10 11">
    <name type="scientific">Paenibacillus contaminans</name>
    <dbReference type="NCBI Taxonomy" id="450362"/>
    <lineage>
        <taxon>Bacteria</taxon>
        <taxon>Bacillati</taxon>
        <taxon>Bacillota</taxon>
        <taxon>Bacilli</taxon>
        <taxon>Bacillales</taxon>
        <taxon>Paenibacillaceae</taxon>
        <taxon>Paenibacillus</taxon>
    </lineage>
</organism>
<evidence type="ECO:0000256" key="7">
    <source>
        <dbReference type="ARBA" id="ARBA00023288"/>
    </source>
</evidence>
<accession>A0A329MY89</accession>
<protein>
    <submittedName>
        <fullName evidence="10">Ger(X)C family spore germination protein</fullName>
    </submittedName>
</protein>
<feature type="domain" description="Spore germination GerAC-like C-terminal" evidence="8">
    <location>
        <begin position="224"/>
        <end position="384"/>
    </location>
</feature>
<evidence type="ECO:0000256" key="4">
    <source>
        <dbReference type="ARBA" id="ARBA00022729"/>
    </source>
</evidence>
<dbReference type="Gene3D" id="3.30.300.210">
    <property type="entry name" value="Nutrient germinant receptor protein C, domain 3"/>
    <property type="match status" value="1"/>
</dbReference>
<dbReference type="InterPro" id="IPR046953">
    <property type="entry name" value="Spore_GerAC-like_C"/>
</dbReference>
<evidence type="ECO:0000313" key="11">
    <source>
        <dbReference type="Proteomes" id="UP000250369"/>
    </source>
</evidence>
<evidence type="ECO:0000256" key="3">
    <source>
        <dbReference type="ARBA" id="ARBA00022544"/>
    </source>
</evidence>
<dbReference type="GO" id="GO:0009847">
    <property type="term" value="P:spore germination"/>
    <property type="evidence" value="ECO:0007669"/>
    <property type="project" value="InterPro"/>
</dbReference>
<keyword evidence="4" id="KW-0732">Signal</keyword>
<dbReference type="EMBL" id="QMFB01000001">
    <property type="protein sequence ID" value="RAV23253.1"/>
    <property type="molecule type" value="Genomic_DNA"/>
</dbReference>
<dbReference type="InterPro" id="IPR057336">
    <property type="entry name" value="GerAC_N"/>
</dbReference>
<evidence type="ECO:0000313" key="10">
    <source>
        <dbReference type="EMBL" id="RAV23253.1"/>
    </source>
</evidence>
<dbReference type="Pfam" id="PF25198">
    <property type="entry name" value="Spore_GerAC_N"/>
    <property type="match status" value="1"/>
</dbReference>
<comment type="caution">
    <text evidence="10">The sequence shown here is derived from an EMBL/GenBank/DDBJ whole genome shotgun (WGS) entry which is preliminary data.</text>
</comment>
<feature type="domain" description="Spore germination protein N-terminal" evidence="9">
    <location>
        <begin position="23"/>
        <end position="198"/>
    </location>
</feature>
<proteinExistence type="inferred from homology"/>
<dbReference type="OrthoDB" id="9816067at2"/>
<comment type="subcellular location">
    <subcellularLocation>
        <location evidence="1">Membrane</location>
        <topology evidence="1">Lipid-anchor</topology>
    </subcellularLocation>
</comment>
<evidence type="ECO:0000256" key="2">
    <source>
        <dbReference type="ARBA" id="ARBA00007886"/>
    </source>
</evidence>
<evidence type="ECO:0000256" key="5">
    <source>
        <dbReference type="ARBA" id="ARBA00023136"/>
    </source>
</evidence>
<keyword evidence="7" id="KW-0449">Lipoprotein</keyword>
<evidence type="ECO:0000256" key="1">
    <source>
        <dbReference type="ARBA" id="ARBA00004635"/>
    </source>
</evidence>
<dbReference type="AlphaFoldDB" id="A0A329MY89"/>
<dbReference type="InterPro" id="IPR038501">
    <property type="entry name" value="Spore_GerAC_C_sf"/>
</dbReference>
<sequence length="393" mass="44269">MNDAGRVVAAVGISLCCLTGCWDRTEVNELAIAGLVGSEKDSETQEQVVYYQIINPGAFNPQTGDGSKSPLYTYKVQGPTKGELGLKSADILPRKLFTDHYQSHIVTERFAREGLGSFLNFYERQYNRRSNLFLFVTDSELSEVMMTYTPLERLPGRALRSMIDQTYKSTGRISLKSRVKDLVENMESSALTVLPLISLNGPKVISTTKRLESIQANQSNLFLTGAAVFRKDRMIGKIGLRENGYYNLLKGESESFFETITLDGKVIELLANKISGKRHLSVTNGIPVWNVEIAARLSIVNNDQESKLNWSNLSQITDKFNLQIGETAQKLYKEAIDKKWDLFGLEDKIKYKRGRAWNDLQKQKNVWTQTKLTITVKSTIIDIGEIINPYKGV</sequence>
<reference evidence="10 11" key="1">
    <citation type="journal article" date="2009" name="Int. J. Syst. Evol. Microbiol.">
        <title>Paenibacillus contaminans sp. nov., isolated from a contaminated laboratory plate.</title>
        <authorList>
            <person name="Chou J.H."/>
            <person name="Lee J.H."/>
            <person name="Lin M.C."/>
            <person name="Chang P.S."/>
            <person name="Arun A.B."/>
            <person name="Young C.C."/>
            <person name="Chen W.M."/>
        </authorList>
    </citation>
    <scope>NUCLEOTIDE SEQUENCE [LARGE SCALE GENOMIC DNA]</scope>
    <source>
        <strain evidence="10 11">CKOBP-6</strain>
    </source>
</reference>
<dbReference type="RefSeq" id="WP_113029363.1">
    <property type="nucleotide sequence ID" value="NZ_QMFB01000001.1"/>
</dbReference>
<comment type="similarity">
    <text evidence="2">Belongs to the GerABKC lipoprotein family.</text>
</comment>
<dbReference type="Pfam" id="PF05504">
    <property type="entry name" value="Spore_GerAC"/>
    <property type="match status" value="1"/>
</dbReference>
<keyword evidence="5" id="KW-0472">Membrane</keyword>
<dbReference type="NCBIfam" id="TIGR02887">
    <property type="entry name" value="spore_ger_x_C"/>
    <property type="match status" value="1"/>
</dbReference>
<dbReference type="PANTHER" id="PTHR35789:SF1">
    <property type="entry name" value="SPORE GERMINATION PROTEIN B3"/>
    <property type="match status" value="1"/>
</dbReference>
<evidence type="ECO:0000259" key="8">
    <source>
        <dbReference type="Pfam" id="PF05504"/>
    </source>
</evidence>
<keyword evidence="3" id="KW-0309">Germination</keyword>
<keyword evidence="6" id="KW-0564">Palmitate</keyword>
<keyword evidence="11" id="KW-1185">Reference proteome</keyword>
<name>A0A329MY89_9BACL</name>